<dbReference type="PANTHER" id="PTHR36978">
    <property type="entry name" value="P-LOOP CONTAINING NUCLEOTIDE TRIPHOSPHATE HYDROLASE"/>
    <property type="match status" value="1"/>
</dbReference>
<dbReference type="EMBL" id="ML986660">
    <property type="protein sequence ID" value="KAF2261324.1"/>
    <property type="molecule type" value="Genomic_DNA"/>
</dbReference>
<feature type="transmembrane region" description="Helical" evidence="1">
    <location>
        <begin position="242"/>
        <end position="267"/>
    </location>
</feature>
<dbReference type="Pfam" id="PF17784">
    <property type="entry name" value="Sulfotransfer_4"/>
    <property type="match status" value="1"/>
</dbReference>
<evidence type="ECO:0000313" key="3">
    <source>
        <dbReference type="Proteomes" id="UP000800093"/>
    </source>
</evidence>
<evidence type="ECO:0000313" key="2">
    <source>
        <dbReference type="EMBL" id="KAF2261324.1"/>
    </source>
</evidence>
<dbReference type="OrthoDB" id="408152at2759"/>
<dbReference type="Proteomes" id="UP000800093">
    <property type="component" value="Unassembled WGS sequence"/>
</dbReference>
<dbReference type="Gene3D" id="3.40.50.300">
    <property type="entry name" value="P-loop containing nucleotide triphosphate hydrolases"/>
    <property type="match status" value="1"/>
</dbReference>
<dbReference type="InterPro" id="IPR040632">
    <property type="entry name" value="Sulfotransfer_4"/>
</dbReference>
<proteinExistence type="predicted"/>
<organism evidence="2 3">
    <name type="scientific">Lojkania enalia</name>
    <dbReference type="NCBI Taxonomy" id="147567"/>
    <lineage>
        <taxon>Eukaryota</taxon>
        <taxon>Fungi</taxon>
        <taxon>Dikarya</taxon>
        <taxon>Ascomycota</taxon>
        <taxon>Pezizomycotina</taxon>
        <taxon>Dothideomycetes</taxon>
        <taxon>Pleosporomycetidae</taxon>
        <taxon>Pleosporales</taxon>
        <taxon>Pleosporales incertae sedis</taxon>
        <taxon>Lojkania</taxon>
    </lineage>
</organism>
<protein>
    <recommendedName>
        <fullName evidence="4">NAD dependent epimerase/dehydratase</fullName>
    </recommendedName>
</protein>
<evidence type="ECO:0000256" key="1">
    <source>
        <dbReference type="SAM" id="Phobius"/>
    </source>
</evidence>
<name>A0A9P4K1Q9_9PLEO</name>
<keyword evidence="3" id="KW-1185">Reference proteome</keyword>
<keyword evidence="1" id="KW-1133">Transmembrane helix</keyword>
<evidence type="ECO:0008006" key="4">
    <source>
        <dbReference type="Google" id="ProtNLM"/>
    </source>
</evidence>
<accession>A0A9P4K1Q9</accession>
<comment type="caution">
    <text evidence="2">The sequence shown here is derived from an EMBL/GenBank/DDBJ whole genome shotgun (WGS) entry which is preliminary data.</text>
</comment>
<gene>
    <name evidence="2" type="ORF">CC78DRAFT_583870</name>
</gene>
<dbReference type="PANTHER" id="PTHR36978:SF4">
    <property type="entry name" value="P-LOOP CONTAINING NUCLEOSIDE TRIPHOSPHATE HYDROLASE PROTEIN"/>
    <property type="match status" value="1"/>
</dbReference>
<keyword evidence="1" id="KW-0472">Membrane</keyword>
<sequence length="290" mass="33517">MSRLIDQYKLTSKKPMRVLILSMPRTGQSSLVFALRKLGYTPHTMRTLLSDPSHIPLWQEAVNTTLLPQEDRPAHQRNAPPYGREEFEKLLGDYDVAADLPSAVFAKELVEAYPEAKVILTTRNYKDWETDMQNSLWIFLTWRLFALCRILYITQWAPVISLLHSIFAAHNKNTYSGPLARKAFEKHNETIRNLVPSSNLLEFDERDGWGSICEFLGHEVPNEAFPRVVEGGQMRQGLERAWWRMVQSAVLILALPGLVCIIAYAGWKWQHDIWDILDEVLERSKKLLNM</sequence>
<dbReference type="AlphaFoldDB" id="A0A9P4K1Q9"/>
<reference evidence="3" key="1">
    <citation type="journal article" date="2020" name="Stud. Mycol.">
        <title>101 Dothideomycetes genomes: A test case for predicting lifestyles and emergence of pathogens.</title>
        <authorList>
            <person name="Haridas S."/>
            <person name="Albert R."/>
            <person name="Binder M."/>
            <person name="Bloem J."/>
            <person name="LaButti K."/>
            <person name="Salamov A."/>
            <person name="Andreopoulos B."/>
            <person name="Baker S."/>
            <person name="Barry K."/>
            <person name="Bills G."/>
            <person name="Bluhm B."/>
            <person name="Cannon C."/>
            <person name="Castanera R."/>
            <person name="Culley D."/>
            <person name="Daum C."/>
            <person name="Ezra D."/>
            <person name="Gonzalez J."/>
            <person name="Henrissat B."/>
            <person name="Kuo A."/>
            <person name="Liang C."/>
            <person name="Lipzen A."/>
            <person name="Lutzoni F."/>
            <person name="Magnuson J."/>
            <person name="Mondo S."/>
            <person name="Nolan M."/>
            <person name="Ohm R."/>
            <person name="Pangilinan J."/>
            <person name="Park H.-J."/>
            <person name="Ramirez L."/>
            <person name="Alfaro M."/>
            <person name="Sun H."/>
            <person name="Tritt A."/>
            <person name="Yoshinaga Y."/>
            <person name="Zwiers L.-H."/>
            <person name="Turgeon B."/>
            <person name="Goodwin S."/>
            <person name="Spatafora J."/>
            <person name="Crous P."/>
            <person name="Grigoriev I."/>
        </authorList>
    </citation>
    <scope>NUCLEOTIDE SEQUENCE [LARGE SCALE GENOMIC DNA]</scope>
    <source>
        <strain evidence="3">CBS 304.66</strain>
    </source>
</reference>
<dbReference type="InterPro" id="IPR027417">
    <property type="entry name" value="P-loop_NTPase"/>
</dbReference>
<keyword evidence="1" id="KW-0812">Transmembrane</keyword>
<dbReference type="SUPFAM" id="SSF52540">
    <property type="entry name" value="P-loop containing nucleoside triphosphate hydrolases"/>
    <property type="match status" value="1"/>
</dbReference>